<proteinExistence type="predicted"/>
<evidence type="ECO:0000313" key="4">
    <source>
        <dbReference type="EMBL" id="RZS30338.1"/>
    </source>
</evidence>
<keyword evidence="1" id="KW-0547">Nucleotide-binding</keyword>
<sequence>MSGVVVHRPGAPALVGRTGELHTLLDAVNHPPAVVLVEGEAGIGKTRLVQEALAHPSVAHRTVLAGTCHPIREPFPYGPMLEVLRQLEQYSIPTNLNPVCGVLRPYLPELSEHLPPAPEVRLDHRTERHQLFRAVRELLSAAGPTVLVIEDLHWADDGSRDLIRFLIDDPPAELALVMTYRREELPATDLPLGRAYRHTPGTTSVLIPLFPLDVSAVRSMTATILGRTDVSSELADELRTRTAGIPFVLEEVLRALPGTSTRGATGARLQATVSRDALDRIEVPVLLREMMADQMAALTAEATQAVRAAAVLRLPSGETQIADVAAVQEDAIGPSIREALAAGALHEIEEGRYGFRHSLAQQAVYDSIPGPDRRELHRRAGQALDTARPRPLVQLAYHARRAEQIDKWVEHGEAAADSATELGDIASAVEILEGMLADSAIPRADESRLAINLSRVAVVGLAHHRAVRILRRVLRDNHLPEPVRGEIRMNLGLLLVNQGGEFQQGRVDIEIAIEELRDQPALAARGMAALAMPSWPGISASVNQEWIDRALRALDGDSAPAQRMAVRGNQVALAMNMGDPDAWRQAEELLDRDHPSTELLQVARTYGNLADAAAWLGRYEASQRFRADANRFAADGGAPYFKTITDGTGLRLDWHAGTWQGLADRAREVLLTVHGVGGTAADAHLVLALLAVAVGEADDAVDHLASAGTSTPDEAPVTVAAVASATLIRILLSRGDVTEACAEAERALTRIREKGIWVWASDLVPRAVSAMVRDGRIEQAETLLTEFADGIAGRDAPRARAAQHGCIGIVAQARNRSIEAAEAFTRAQDGYVALPEPYLALRAAESAARCRMSAGDADAARELTGTAEGFAELGATKDAARCRRVLREAGIAIPSARGRRGYGDQLSPREREVVRLVANGHTNRQIAEVLFLSPRTVEQHVSKAMRKLGVSSRAEVASISLTD</sequence>
<evidence type="ECO:0000313" key="5">
    <source>
        <dbReference type="Proteomes" id="UP000294257"/>
    </source>
</evidence>
<dbReference type="InterPro" id="IPR036388">
    <property type="entry name" value="WH-like_DNA-bd_sf"/>
</dbReference>
<reference evidence="4 5" key="1">
    <citation type="submission" date="2019-02" db="EMBL/GenBank/DDBJ databases">
        <title>Genomic Encyclopedia of Type Strains, Phase IV (KMG-IV): sequencing the most valuable type-strain genomes for metagenomic binning, comparative biology and taxonomic classification.</title>
        <authorList>
            <person name="Goeker M."/>
        </authorList>
    </citation>
    <scope>NUCLEOTIDE SEQUENCE [LARGE SCALE GENOMIC DNA]</scope>
    <source>
        <strain evidence="4 5">DSM 101727</strain>
    </source>
</reference>
<feature type="domain" description="HTH luxR-type" evidence="3">
    <location>
        <begin position="899"/>
        <end position="963"/>
    </location>
</feature>
<dbReference type="SUPFAM" id="SSF46894">
    <property type="entry name" value="C-terminal effector domain of the bipartite response regulators"/>
    <property type="match status" value="1"/>
</dbReference>
<dbReference type="InterPro" id="IPR016032">
    <property type="entry name" value="Sig_transdc_resp-reg_C-effctor"/>
</dbReference>
<dbReference type="InterPro" id="IPR000792">
    <property type="entry name" value="Tscrpt_reg_LuxR_C"/>
</dbReference>
<dbReference type="Pfam" id="PF00196">
    <property type="entry name" value="GerE"/>
    <property type="match status" value="1"/>
</dbReference>
<accession>A0A4Q7KBL0</accession>
<dbReference type="Pfam" id="PF13191">
    <property type="entry name" value="AAA_16"/>
    <property type="match status" value="1"/>
</dbReference>
<name>A0A4Q7KBL0_9PSEU</name>
<dbReference type="GO" id="GO:0005524">
    <property type="term" value="F:ATP binding"/>
    <property type="evidence" value="ECO:0007669"/>
    <property type="project" value="UniProtKB-KW"/>
</dbReference>
<dbReference type="InterPro" id="IPR011990">
    <property type="entry name" value="TPR-like_helical_dom_sf"/>
</dbReference>
<comment type="caution">
    <text evidence="4">The sequence shown here is derived from an EMBL/GenBank/DDBJ whole genome shotgun (WGS) entry which is preliminary data.</text>
</comment>
<dbReference type="SMART" id="SM00421">
    <property type="entry name" value="HTH_LUXR"/>
    <property type="match status" value="1"/>
</dbReference>
<dbReference type="GO" id="GO:0006355">
    <property type="term" value="P:regulation of DNA-templated transcription"/>
    <property type="evidence" value="ECO:0007669"/>
    <property type="project" value="InterPro"/>
</dbReference>
<dbReference type="PROSITE" id="PS50043">
    <property type="entry name" value="HTH_LUXR_2"/>
    <property type="match status" value="1"/>
</dbReference>
<dbReference type="GO" id="GO:0004016">
    <property type="term" value="F:adenylate cyclase activity"/>
    <property type="evidence" value="ECO:0007669"/>
    <property type="project" value="TreeGrafter"/>
</dbReference>
<dbReference type="PANTHER" id="PTHR16305">
    <property type="entry name" value="TESTICULAR SOLUBLE ADENYLYL CYCLASE"/>
    <property type="match status" value="1"/>
</dbReference>
<organism evidence="4 5">
    <name type="scientific">Herbihabitans rhizosphaerae</name>
    <dbReference type="NCBI Taxonomy" id="1872711"/>
    <lineage>
        <taxon>Bacteria</taxon>
        <taxon>Bacillati</taxon>
        <taxon>Actinomycetota</taxon>
        <taxon>Actinomycetes</taxon>
        <taxon>Pseudonocardiales</taxon>
        <taxon>Pseudonocardiaceae</taxon>
        <taxon>Herbihabitans</taxon>
    </lineage>
</organism>
<evidence type="ECO:0000256" key="1">
    <source>
        <dbReference type="ARBA" id="ARBA00022741"/>
    </source>
</evidence>
<keyword evidence="5" id="KW-1185">Reference proteome</keyword>
<dbReference type="Gene3D" id="1.10.10.10">
    <property type="entry name" value="Winged helix-like DNA-binding domain superfamily/Winged helix DNA-binding domain"/>
    <property type="match status" value="1"/>
</dbReference>
<dbReference type="AlphaFoldDB" id="A0A4Q7KBL0"/>
<evidence type="ECO:0000259" key="3">
    <source>
        <dbReference type="PROSITE" id="PS50043"/>
    </source>
</evidence>
<keyword evidence="2" id="KW-0067">ATP-binding</keyword>
<dbReference type="Proteomes" id="UP000294257">
    <property type="component" value="Unassembled WGS sequence"/>
</dbReference>
<dbReference type="GO" id="GO:0005737">
    <property type="term" value="C:cytoplasm"/>
    <property type="evidence" value="ECO:0007669"/>
    <property type="project" value="TreeGrafter"/>
</dbReference>
<dbReference type="GO" id="GO:0003677">
    <property type="term" value="F:DNA binding"/>
    <property type="evidence" value="ECO:0007669"/>
    <property type="project" value="InterPro"/>
</dbReference>
<dbReference type="EMBL" id="SGWQ01000017">
    <property type="protein sequence ID" value="RZS30338.1"/>
    <property type="molecule type" value="Genomic_DNA"/>
</dbReference>
<dbReference type="CDD" id="cd06170">
    <property type="entry name" value="LuxR_C_like"/>
    <property type="match status" value="1"/>
</dbReference>
<dbReference type="InterPro" id="IPR027417">
    <property type="entry name" value="P-loop_NTPase"/>
</dbReference>
<evidence type="ECO:0000256" key="2">
    <source>
        <dbReference type="ARBA" id="ARBA00022840"/>
    </source>
</evidence>
<dbReference type="PRINTS" id="PR00038">
    <property type="entry name" value="HTHLUXR"/>
</dbReference>
<dbReference type="RefSeq" id="WP_130348572.1">
    <property type="nucleotide sequence ID" value="NZ_SGWQ01000017.1"/>
</dbReference>
<protein>
    <submittedName>
        <fullName evidence="4">Regulatory LuxR family protein</fullName>
    </submittedName>
</protein>
<dbReference type="Gene3D" id="1.25.40.10">
    <property type="entry name" value="Tetratricopeptide repeat domain"/>
    <property type="match status" value="1"/>
</dbReference>
<dbReference type="SUPFAM" id="SSF52540">
    <property type="entry name" value="P-loop containing nucleoside triphosphate hydrolases"/>
    <property type="match status" value="1"/>
</dbReference>
<dbReference type="PANTHER" id="PTHR16305:SF35">
    <property type="entry name" value="TRANSCRIPTIONAL ACTIVATOR DOMAIN"/>
    <property type="match status" value="1"/>
</dbReference>
<dbReference type="SUPFAM" id="SSF48452">
    <property type="entry name" value="TPR-like"/>
    <property type="match status" value="1"/>
</dbReference>
<dbReference type="InterPro" id="IPR041664">
    <property type="entry name" value="AAA_16"/>
</dbReference>
<dbReference type="OrthoDB" id="5476461at2"/>
<gene>
    <name evidence="4" type="ORF">EV193_11734</name>
</gene>
<dbReference type="Gene3D" id="3.40.50.300">
    <property type="entry name" value="P-loop containing nucleotide triphosphate hydrolases"/>
    <property type="match status" value="1"/>
</dbReference>